<dbReference type="PANTHER" id="PTHR43266:SF2">
    <property type="entry name" value="MAJOR FACILITATOR SUPERFAMILY (MFS) PROFILE DOMAIN-CONTAINING PROTEIN"/>
    <property type="match status" value="1"/>
</dbReference>
<dbReference type="GO" id="GO:0022857">
    <property type="term" value="F:transmembrane transporter activity"/>
    <property type="evidence" value="ECO:0007669"/>
    <property type="project" value="InterPro"/>
</dbReference>
<keyword evidence="2" id="KW-0813">Transport</keyword>
<dbReference type="OrthoDB" id="9803968at2"/>
<dbReference type="Gene3D" id="1.20.1250.20">
    <property type="entry name" value="MFS general substrate transporter like domains"/>
    <property type="match status" value="1"/>
</dbReference>
<sequence>MAPFPSRILLQEKAWPPHAIGYKAPCRRAGCVPGRGKGNHLYDSRHLLKVRRFLPLFVTQLLNAFNDNLYKTTMVLFVVYAVYNSADTELFFSSAASALFILPFFLLSAIAGQLADMRDKAKLIRRIKAAEIGLMCVGATGLFMAWNGIAVDEVAIPLLMLTLFGTGTQSAFFGPIKYAILPQHLEKDEVLAGTGLVEAGTYIAIMGGTILAGVLSEMVEVAAAGIILFSLIGYAVARQVPPAPPMGEKEKIDFNPFTSSWRLIKGVSHHREVLFAIIAISFFWTVGSVLFIQFPPLAKNVLLADPKVASLFLVFFSIGVAIGSVAVNMLLKGRVSARYAPASVLAMGAMVAVFYFVCRAWNAGLQDDTLMDVTTFLSYPLAYVVLGSLLLIAIFGGMFVVPLYAFLTTKVPPSQTSRAVAANNIVNSGAMVLGALVALGLGYIGVPLAEQLLLSAAMCLVSAWLARMLCKAEAAAPMEQPV</sequence>
<feature type="transmembrane region" description="Helical" evidence="7">
    <location>
        <begin position="221"/>
        <end position="237"/>
    </location>
</feature>
<dbReference type="EMBL" id="RAHX01000001">
    <property type="protein sequence ID" value="RJY08365.1"/>
    <property type="molecule type" value="Genomic_DNA"/>
</dbReference>
<dbReference type="InterPro" id="IPR036259">
    <property type="entry name" value="MFS_trans_sf"/>
</dbReference>
<evidence type="ECO:0000256" key="2">
    <source>
        <dbReference type="ARBA" id="ARBA00022448"/>
    </source>
</evidence>
<keyword evidence="4 7" id="KW-0812">Transmembrane</keyword>
<feature type="transmembrane region" description="Helical" evidence="7">
    <location>
        <begin position="132"/>
        <end position="149"/>
    </location>
</feature>
<reference evidence="8 9" key="1">
    <citation type="journal article" date="2017" name="Int. J. Syst. Evol. Microbiol.">
        <title>Erythrobacter aquimixticola sp. nov., isolated from the junction between the ocean and a freshwater spring.</title>
        <authorList>
            <person name="Park S."/>
            <person name="Jung Y.T."/>
            <person name="Choi S.J."/>
            <person name="Yoon J.H."/>
        </authorList>
    </citation>
    <scope>NUCLEOTIDE SEQUENCE [LARGE SCALE GENOMIC DNA]</scope>
    <source>
        <strain evidence="8 9">JSSK-14</strain>
    </source>
</reference>
<dbReference type="SUPFAM" id="SSF103473">
    <property type="entry name" value="MFS general substrate transporter"/>
    <property type="match status" value="1"/>
</dbReference>
<organism evidence="8 9">
    <name type="scientific">Aurantiacibacter aquimixticola</name>
    <dbReference type="NCBI Taxonomy" id="1958945"/>
    <lineage>
        <taxon>Bacteria</taxon>
        <taxon>Pseudomonadati</taxon>
        <taxon>Pseudomonadota</taxon>
        <taxon>Alphaproteobacteria</taxon>
        <taxon>Sphingomonadales</taxon>
        <taxon>Erythrobacteraceae</taxon>
        <taxon>Aurantiacibacter</taxon>
    </lineage>
</organism>
<feature type="transmembrane region" description="Helical" evidence="7">
    <location>
        <begin position="343"/>
        <end position="362"/>
    </location>
</feature>
<dbReference type="InterPro" id="IPR011701">
    <property type="entry name" value="MFS"/>
</dbReference>
<feature type="transmembrane region" description="Helical" evidence="7">
    <location>
        <begin position="273"/>
        <end position="292"/>
    </location>
</feature>
<feature type="transmembrane region" description="Helical" evidence="7">
    <location>
        <begin position="90"/>
        <end position="111"/>
    </location>
</feature>
<evidence type="ECO:0000256" key="7">
    <source>
        <dbReference type="SAM" id="Phobius"/>
    </source>
</evidence>
<keyword evidence="3" id="KW-1003">Cell membrane</keyword>
<dbReference type="PANTHER" id="PTHR43266">
    <property type="entry name" value="MACROLIDE-EFFLUX PROTEIN"/>
    <property type="match status" value="1"/>
</dbReference>
<comment type="caution">
    <text evidence="8">The sequence shown here is derived from an EMBL/GenBank/DDBJ whole genome shotgun (WGS) entry which is preliminary data.</text>
</comment>
<feature type="transmembrane region" description="Helical" evidence="7">
    <location>
        <begin position="382"/>
        <end position="407"/>
    </location>
</feature>
<dbReference type="GO" id="GO:0005886">
    <property type="term" value="C:plasma membrane"/>
    <property type="evidence" value="ECO:0007669"/>
    <property type="project" value="UniProtKB-SubCell"/>
</dbReference>
<name>A0A419RRF8_9SPHN</name>
<gene>
    <name evidence="8" type="ORF">D6201_02430</name>
</gene>
<evidence type="ECO:0000256" key="5">
    <source>
        <dbReference type="ARBA" id="ARBA00022989"/>
    </source>
</evidence>
<evidence type="ECO:0000256" key="1">
    <source>
        <dbReference type="ARBA" id="ARBA00004651"/>
    </source>
</evidence>
<keyword evidence="6 7" id="KW-0472">Membrane</keyword>
<dbReference type="CDD" id="cd06173">
    <property type="entry name" value="MFS_MefA_like"/>
    <property type="match status" value="1"/>
</dbReference>
<protein>
    <submittedName>
        <fullName evidence="8">MFS transporter</fullName>
    </submittedName>
</protein>
<evidence type="ECO:0000256" key="3">
    <source>
        <dbReference type="ARBA" id="ARBA00022475"/>
    </source>
</evidence>
<feature type="transmembrane region" description="Helical" evidence="7">
    <location>
        <begin position="155"/>
        <end position="178"/>
    </location>
</feature>
<feature type="transmembrane region" description="Helical" evidence="7">
    <location>
        <begin position="190"/>
        <end position="215"/>
    </location>
</feature>
<evidence type="ECO:0000313" key="9">
    <source>
        <dbReference type="Proteomes" id="UP000285232"/>
    </source>
</evidence>
<dbReference type="Proteomes" id="UP000285232">
    <property type="component" value="Unassembled WGS sequence"/>
</dbReference>
<proteinExistence type="predicted"/>
<evidence type="ECO:0000256" key="4">
    <source>
        <dbReference type="ARBA" id="ARBA00022692"/>
    </source>
</evidence>
<comment type="subcellular location">
    <subcellularLocation>
        <location evidence="1">Cell membrane</location>
        <topology evidence="1">Multi-pass membrane protein</topology>
    </subcellularLocation>
</comment>
<keyword evidence="9" id="KW-1185">Reference proteome</keyword>
<feature type="transmembrane region" description="Helical" evidence="7">
    <location>
        <begin position="312"/>
        <end position="331"/>
    </location>
</feature>
<dbReference type="AlphaFoldDB" id="A0A419RRF8"/>
<accession>A0A419RRF8</accession>
<dbReference type="Pfam" id="PF07690">
    <property type="entry name" value="MFS_1"/>
    <property type="match status" value="1"/>
</dbReference>
<evidence type="ECO:0000256" key="6">
    <source>
        <dbReference type="ARBA" id="ARBA00023136"/>
    </source>
</evidence>
<feature type="transmembrane region" description="Helical" evidence="7">
    <location>
        <begin position="428"/>
        <end position="446"/>
    </location>
</feature>
<evidence type="ECO:0000313" key="8">
    <source>
        <dbReference type="EMBL" id="RJY08365.1"/>
    </source>
</evidence>
<keyword evidence="5 7" id="KW-1133">Transmembrane helix</keyword>